<gene>
    <name evidence="2" type="ORF">EDD29_4813</name>
</gene>
<name>A0A3N1D123_9ACTN</name>
<dbReference type="AlphaFoldDB" id="A0A3N1D123"/>
<dbReference type="EMBL" id="RJKE01000001">
    <property type="protein sequence ID" value="ROO87219.1"/>
    <property type="molecule type" value="Genomic_DNA"/>
</dbReference>
<evidence type="ECO:0000313" key="2">
    <source>
        <dbReference type="EMBL" id="ROO87219.1"/>
    </source>
</evidence>
<proteinExistence type="predicted"/>
<reference evidence="2 3" key="1">
    <citation type="submission" date="2018-11" db="EMBL/GenBank/DDBJ databases">
        <title>Sequencing the genomes of 1000 actinobacteria strains.</title>
        <authorList>
            <person name="Klenk H.-P."/>
        </authorList>
    </citation>
    <scope>NUCLEOTIDE SEQUENCE [LARGE SCALE GENOMIC DNA]</scope>
    <source>
        <strain evidence="2 3">DSM 44254</strain>
    </source>
</reference>
<organism evidence="2 3">
    <name type="scientific">Actinocorallia herbida</name>
    <dbReference type="NCBI Taxonomy" id="58109"/>
    <lineage>
        <taxon>Bacteria</taxon>
        <taxon>Bacillati</taxon>
        <taxon>Actinomycetota</taxon>
        <taxon>Actinomycetes</taxon>
        <taxon>Streptosporangiales</taxon>
        <taxon>Thermomonosporaceae</taxon>
        <taxon>Actinocorallia</taxon>
    </lineage>
</organism>
<dbReference type="Proteomes" id="UP000272400">
    <property type="component" value="Unassembled WGS sequence"/>
</dbReference>
<accession>A0A3N1D123</accession>
<feature type="region of interest" description="Disordered" evidence="1">
    <location>
        <begin position="1"/>
        <end position="28"/>
    </location>
</feature>
<sequence length="117" mass="12577">MAQRRNGTAAHPRPELLPHPGPVPQVRAGDPIWCRDALGRGWGRRVALDGPRYDQPAAYRACRLTVPTATVQDWHEHGAAAPSVNWPAEDVARADLPVPGPIMATGLGRTPISNAEP</sequence>
<dbReference type="RefSeq" id="WP_123666527.1">
    <property type="nucleotide sequence ID" value="NZ_RJKE01000001.1"/>
</dbReference>
<evidence type="ECO:0000256" key="1">
    <source>
        <dbReference type="SAM" id="MobiDB-lite"/>
    </source>
</evidence>
<comment type="caution">
    <text evidence="2">The sequence shown here is derived from an EMBL/GenBank/DDBJ whole genome shotgun (WGS) entry which is preliminary data.</text>
</comment>
<protein>
    <submittedName>
        <fullName evidence="2">Uncharacterized protein</fullName>
    </submittedName>
</protein>
<evidence type="ECO:0000313" key="3">
    <source>
        <dbReference type="Proteomes" id="UP000272400"/>
    </source>
</evidence>
<keyword evidence="3" id="KW-1185">Reference proteome</keyword>